<gene>
    <name evidence="7" type="ORF">DME_LOCUS3644</name>
</gene>
<dbReference type="GO" id="GO:0005840">
    <property type="term" value="C:ribosome"/>
    <property type="evidence" value="ECO:0007669"/>
    <property type="project" value="UniProtKB-KW"/>
</dbReference>
<dbReference type="OrthoDB" id="5555409at2759"/>
<dbReference type="STRING" id="318479.A0A0N4UQ47"/>
<comment type="similarity">
    <text evidence="1">Belongs to the bacterial ribosomal protein bL9 family.</text>
</comment>
<keyword evidence="9" id="KW-1185">Reference proteome</keyword>
<dbReference type="Proteomes" id="UP000038040">
    <property type="component" value="Unplaced"/>
</dbReference>
<sequence length="279" mass="32219">MTSSLPSLFVNITKRAFINNQRRNTWILRHVIPPPSTPTGSHQRRPDELQDFMKYEVVDYENKYPAGPLKVILLEDVEGIGNQFDVVEVNRKLARLDLLLTRKATYASPFDLEYYGKLREQMKDELEKRVRIPYEYIVIGKELMSKVIALRVSIDQPWTLDRDITKLSLLLAGIRITDNMIFLDGDPISGPNLELEGAFLRFYVVINNQYVVPMIGRISHVSADKDFQVLQPESSFIPNESDLKRCGIMPEKPYFNRTPDLGPNTDIVQIMKTFREEAK</sequence>
<dbReference type="InterPro" id="IPR009027">
    <property type="entry name" value="Ribosomal_bL9/RNase_H1_N"/>
</dbReference>
<evidence type="ECO:0000256" key="3">
    <source>
        <dbReference type="ARBA" id="ARBA00023274"/>
    </source>
</evidence>
<dbReference type="WBParaSite" id="DME_0001011401-mRNA-1">
    <property type="protein sequence ID" value="DME_0001011401-mRNA-1"/>
    <property type="gene ID" value="DME_0001011401"/>
</dbReference>
<keyword evidence="3" id="KW-0687">Ribonucleoprotein</keyword>
<evidence type="ECO:0000313" key="7">
    <source>
        <dbReference type="EMBL" id="VDN53671.1"/>
    </source>
</evidence>
<evidence type="ECO:0000259" key="6">
    <source>
        <dbReference type="Pfam" id="PF01281"/>
    </source>
</evidence>
<dbReference type="InterPro" id="IPR000244">
    <property type="entry name" value="Ribosomal_bL9"/>
</dbReference>
<dbReference type="GO" id="GO:1990904">
    <property type="term" value="C:ribonucleoprotein complex"/>
    <property type="evidence" value="ECO:0007669"/>
    <property type="project" value="UniProtKB-KW"/>
</dbReference>
<dbReference type="EMBL" id="UYYG01000162">
    <property type="protein sequence ID" value="VDN53671.1"/>
    <property type="molecule type" value="Genomic_DNA"/>
</dbReference>
<dbReference type="AlphaFoldDB" id="A0A0N4UQ47"/>
<dbReference type="PANTHER" id="PTHR21368">
    <property type="entry name" value="50S RIBOSOMAL PROTEIN L9"/>
    <property type="match status" value="1"/>
</dbReference>
<evidence type="ECO:0000256" key="5">
    <source>
        <dbReference type="ARBA" id="ARBA00035381"/>
    </source>
</evidence>
<evidence type="ECO:0000256" key="1">
    <source>
        <dbReference type="ARBA" id="ARBA00010605"/>
    </source>
</evidence>
<dbReference type="GO" id="GO:0003735">
    <property type="term" value="F:structural constituent of ribosome"/>
    <property type="evidence" value="ECO:0007669"/>
    <property type="project" value="InterPro"/>
</dbReference>
<reference evidence="10" key="1">
    <citation type="submission" date="2017-02" db="UniProtKB">
        <authorList>
            <consortium name="WormBaseParasite"/>
        </authorList>
    </citation>
    <scope>IDENTIFICATION</scope>
</reference>
<dbReference type="GO" id="GO:0006412">
    <property type="term" value="P:translation"/>
    <property type="evidence" value="ECO:0007669"/>
    <property type="project" value="InterPro"/>
</dbReference>
<name>A0A0N4UQ47_DRAME</name>
<accession>A0A0N4UQ47</accession>
<evidence type="ECO:0000313" key="9">
    <source>
        <dbReference type="Proteomes" id="UP000274756"/>
    </source>
</evidence>
<dbReference type="InterPro" id="IPR020070">
    <property type="entry name" value="Ribosomal_bL9_N"/>
</dbReference>
<dbReference type="SUPFAM" id="SSF55658">
    <property type="entry name" value="L9 N-domain-like"/>
    <property type="match status" value="1"/>
</dbReference>
<dbReference type="Gene3D" id="3.40.5.10">
    <property type="entry name" value="Ribosomal protein L9, N-terminal domain"/>
    <property type="match status" value="1"/>
</dbReference>
<evidence type="ECO:0000256" key="2">
    <source>
        <dbReference type="ARBA" id="ARBA00022980"/>
    </source>
</evidence>
<proteinExistence type="inferred from homology"/>
<protein>
    <recommendedName>
        <fullName evidence="4">Large ribosomal subunit protein bL9m</fullName>
    </recommendedName>
    <alternativeName>
        <fullName evidence="5">39S ribosomal protein L9, mitochondrial</fullName>
    </alternativeName>
</protein>
<reference evidence="7 9" key="2">
    <citation type="submission" date="2018-11" db="EMBL/GenBank/DDBJ databases">
        <authorList>
            <consortium name="Pathogen Informatics"/>
        </authorList>
    </citation>
    <scope>NUCLEOTIDE SEQUENCE [LARGE SCALE GENOMIC DNA]</scope>
</reference>
<feature type="domain" description="Ribosomal protein L9" evidence="6">
    <location>
        <begin position="70"/>
        <end position="113"/>
    </location>
</feature>
<keyword evidence="2" id="KW-0689">Ribosomal protein</keyword>
<organism evidence="8 10">
    <name type="scientific">Dracunculus medinensis</name>
    <name type="common">Guinea worm</name>
    <dbReference type="NCBI Taxonomy" id="318479"/>
    <lineage>
        <taxon>Eukaryota</taxon>
        <taxon>Metazoa</taxon>
        <taxon>Ecdysozoa</taxon>
        <taxon>Nematoda</taxon>
        <taxon>Chromadorea</taxon>
        <taxon>Rhabditida</taxon>
        <taxon>Spirurina</taxon>
        <taxon>Dracunculoidea</taxon>
        <taxon>Dracunculidae</taxon>
        <taxon>Dracunculus</taxon>
    </lineage>
</organism>
<dbReference type="InterPro" id="IPR036935">
    <property type="entry name" value="Ribosomal_bL9_N_sf"/>
</dbReference>
<evidence type="ECO:0000313" key="10">
    <source>
        <dbReference type="WBParaSite" id="DME_0001011401-mRNA-1"/>
    </source>
</evidence>
<evidence type="ECO:0000313" key="8">
    <source>
        <dbReference type="Proteomes" id="UP000038040"/>
    </source>
</evidence>
<dbReference type="Pfam" id="PF01281">
    <property type="entry name" value="Ribosomal_L9_N"/>
    <property type="match status" value="1"/>
</dbReference>
<dbReference type="Proteomes" id="UP000274756">
    <property type="component" value="Unassembled WGS sequence"/>
</dbReference>
<evidence type="ECO:0000256" key="4">
    <source>
        <dbReference type="ARBA" id="ARBA00035194"/>
    </source>
</evidence>